<dbReference type="RefSeq" id="WP_098004628.1">
    <property type="nucleotide sequence ID" value="NZ_AP022563.1"/>
</dbReference>
<organism evidence="1 2">
    <name type="scientific">Mycolicibacterium duvalii</name>
    <dbReference type="NCBI Taxonomy" id="39688"/>
    <lineage>
        <taxon>Bacteria</taxon>
        <taxon>Bacillati</taxon>
        <taxon>Actinomycetota</taxon>
        <taxon>Actinomycetes</taxon>
        <taxon>Mycobacteriales</taxon>
        <taxon>Mycobacteriaceae</taxon>
        <taxon>Mycolicibacterium</taxon>
    </lineage>
</organism>
<dbReference type="Gene3D" id="3.30.530.20">
    <property type="match status" value="1"/>
</dbReference>
<sequence>MPRPFDVCTDSTAGVDAIHTAFGNETYWRARLFEFGKDSIRLDSLTVDDDGSVHVSTTQDMGRDMLPAVMAKAIPGGLRVMREERWRRTADELHCQAVVTATGAPLHATGSAQITPVGTGSRLRFTGTLQVRIPLLGGAIEKFIVSALADEIPAAQRFTTQWIAEHG</sequence>
<dbReference type="OrthoDB" id="5178774at2"/>
<dbReference type="Pfam" id="PF10698">
    <property type="entry name" value="DUF2505"/>
    <property type="match status" value="1"/>
</dbReference>
<dbReference type="KEGG" id="mdu:MDUV_13040"/>
<gene>
    <name evidence="1" type="ORF">MDUV_13040</name>
</gene>
<dbReference type="Proteomes" id="UP000467006">
    <property type="component" value="Chromosome"/>
</dbReference>
<dbReference type="InterPro" id="IPR023393">
    <property type="entry name" value="START-like_dom_sf"/>
</dbReference>
<evidence type="ECO:0000313" key="1">
    <source>
        <dbReference type="EMBL" id="BBX16444.1"/>
    </source>
</evidence>
<keyword evidence="2" id="KW-1185">Reference proteome</keyword>
<dbReference type="InterPro" id="IPR019639">
    <property type="entry name" value="DUF2505"/>
</dbReference>
<reference evidence="1 2" key="1">
    <citation type="journal article" date="2019" name="Emerg. Microbes Infect.">
        <title>Comprehensive subspecies identification of 175 nontuberculous mycobacteria species based on 7547 genomic profiles.</title>
        <authorList>
            <person name="Matsumoto Y."/>
            <person name="Kinjo T."/>
            <person name="Motooka D."/>
            <person name="Nabeya D."/>
            <person name="Jung N."/>
            <person name="Uechi K."/>
            <person name="Horii T."/>
            <person name="Iida T."/>
            <person name="Fujita J."/>
            <person name="Nakamura S."/>
        </authorList>
    </citation>
    <scope>NUCLEOTIDE SEQUENCE [LARGE SCALE GENOMIC DNA]</scope>
    <source>
        <strain evidence="1 2">JCM 6396</strain>
    </source>
</reference>
<name>A0A7I7JYQ1_9MYCO</name>
<protein>
    <submittedName>
        <fullName evidence="1">Uncharacterized protein</fullName>
    </submittedName>
</protein>
<dbReference type="EMBL" id="AP022563">
    <property type="protein sequence ID" value="BBX16444.1"/>
    <property type="molecule type" value="Genomic_DNA"/>
</dbReference>
<proteinExistence type="predicted"/>
<dbReference type="SUPFAM" id="SSF55961">
    <property type="entry name" value="Bet v1-like"/>
    <property type="match status" value="1"/>
</dbReference>
<accession>A0A7I7JYQ1</accession>
<evidence type="ECO:0000313" key="2">
    <source>
        <dbReference type="Proteomes" id="UP000467006"/>
    </source>
</evidence>
<dbReference type="AlphaFoldDB" id="A0A7I7JYQ1"/>